<dbReference type="eggNOG" id="ENOG50323WE">
    <property type="taxonomic scope" value="Bacteria"/>
</dbReference>
<keyword evidence="2" id="KW-0812">Transmembrane</keyword>
<feature type="coiled-coil region" evidence="1">
    <location>
        <begin position="118"/>
        <end position="183"/>
    </location>
</feature>
<dbReference type="Proteomes" id="UP000182114">
    <property type="component" value="Unassembled WGS sequence"/>
</dbReference>
<reference evidence="4" key="1">
    <citation type="submission" date="2016-10" db="EMBL/GenBank/DDBJ databases">
        <authorList>
            <person name="Varghese N."/>
            <person name="Submissions S."/>
        </authorList>
    </citation>
    <scope>NUCLEOTIDE SEQUENCE [LARGE SCALE GENOMIC DNA]</scope>
    <source>
        <strain evidence="4">DSM 24729</strain>
    </source>
</reference>
<organism evidence="3 4">
    <name type="scientific">Cellulophaga baltica</name>
    <dbReference type="NCBI Taxonomy" id="76594"/>
    <lineage>
        <taxon>Bacteria</taxon>
        <taxon>Pseudomonadati</taxon>
        <taxon>Bacteroidota</taxon>
        <taxon>Flavobacteriia</taxon>
        <taxon>Flavobacteriales</taxon>
        <taxon>Flavobacteriaceae</taxon>
        <taxon>Cellulophaga</taxon>
    </lineage>
</organism>
<evidence type="ECO:0000256" key="2">
    <source>
        <dbReference type="SAM" id="Phobius"/>
    </source>
</evidence>
<feature type="transmembrane region" description="Helical" evidence="2">
    <location>
        <begin position="51"/>
        <end position="71"/>
    </location>
</feature>
<accession>A0A1G7I5X9</accession>
<evidence type="ECO:0000313" key="3">
    <source>
        <dbReference type="EMBL" id="SDF07844.1"/>
    </source>
</evidence>
<protein>
    <submittedName>
        <fullName evidence="3">Uncharacterized protein</fullName>
    </submittedName>
</protein>
<evidence type="ECO:0000313" key="4">
    <source>
        <dbReference type="Proteomes" id="UP000182114"/>
    </source>
</evidence>
<name>A0A1G7I5X9_9FLAO</name>
<keyword evidence="2" id="KW-1133">Transmembrane helix</keyword>
<keyword evidence="4" id="KW-1185">Reference proteome</keyword>
<dbReference type="AlphaFoldDB" id="A0A1G7I5X9"/>
<dbReference type="RefSeq" id="WP_074538612.1">
    <property type="nucleotide sequence ID" value="NZ_FNBD01000007.1"/>
</dbReference>
<sequence>MEKDMIEELFDQHEGRWDIEEPSKGHELRFLEKLNTANGVKSFPKKKKTPYKFLFIAASLLLVFGLGFLFLNESNSIDDQVVEISPEISNTEFYFANVIAQEVKKLQSENSPETKKIVDDTMIQLSKLEKNYKGLETDLINGGNSKLILSAMITNFQTRIDLLEDVLQQIEEIKNIKKSEHENTII</sequence>
<dbReference type="EMBL" id="FNBD01000007">
    <property type="protein sequence ID" value="SDF07844.1"/>
    <property type="molecule type" value="Genomic_DNA"/>
</dbReference>
<keyword evidence="2" id="KW-0472">Membrane</keyword>
<proteinExistence type="predicted"/>
<keyword evidence="1" id="KW-0175">Coiled coil</keyword>
<gene>
    <name evidence="3" type="ORF">SAMN04487992_10756</name>
</gene>
<evidence type="ECO:0000256" key="1">
    <source>
        <dbReference type="SAM" id="Coils"/>
    </source>
</evidence>